<dbReference type="AlphaFoldDB" id="A0AA35G6N8"/>
<evidence type="ECO:0000256" key="1">
    <source>
        <dbReference type="SAM" id="MobiDB-lite"/>
    </source>
</evidence>
<dbReference type="InterPro" id="IPR006135">
    <property type="entry name" value="T3SS_substrate_exporter"/>
</dbReference>
<dbReference type="PANTHER" id="PTHR30531">
    <property type="entry name" value="FLAGELLAR BIOSYNTHETIC PROTEIN FLHB"/>
    <property type="match status" value="1"/>
</dbReference>
<accession>A0AA35G6N8</accession>
<dbReference type="KEGG" id="cmic:caldi_27260"/>
<dbReference type="RefSeq" id="WP_264842272.1">
    <property type="nucleotide sequence ID" value="NZ_AP025628.1"/>
</dbReference>
<organism evidence="2 3">
    <name type="scientific">Caldinitratiruptor microaerophilus</name>
    <dbReference type="NCBI Taxonomy" id="671077"/>
    <lineage>
        <taxon>Bacteria</taxon>
        <taxon>Bacillati</taxon>
        <taxon>Bacillota</taxon>
        <taxon>Clostridia</taxon>
        <taxon>Eubacteriales</taxon>
        <taxon>Symbiobacteriaceae</taxon>
        <taxon>Caldinitratiruptor</taxon>
    </lineage>
</organism>
<dbReference type="InterPro" id="IPR029025">
    <property type="entry name" value="T3SS_substrate_exporter_C"/>
</dbReference>
<name>A0AA35G6N8_9FIRM</name>
<dbReference type="GO" id="GO:0009306">
    <property type="term" value="P:protein secretion"/>
    <property type="evidence" value="ECO:0007669"/>
    <property type="project" value="InterPro"/>
</dbReference>
<dbReference type="Gene3D" id="3.40.1690.10">
    <property type="entry name" value="secretion proteins EscU"/>
    <property type="match status" value="1"/>
</dbReference>
<dbReference type="SUPFAM" id="SSF160544">
    <property type="entry name" value="EscU C-terminal domain-like"/>
    <property type="match status" value="1"/>
</dbReference>
<gene>
    <name evidence="2" type="ORF">caldi_27260</name>
</gene>
<evidence type="ECO:0000313" key="3">
    <source>
        <dbReference type="Proteomes" id="UP001163687"/>
    </source>
</evidence>
<proteinExistence type="predicted"/>
<feature type="compositionally biased region" description="Basic and acidic residues" evidence="1">
    <location>
        <begin position="1"/>
        <end position="18"/>
    </location>
</feature>
<dbReference type="GO" id="GO:0005886">
    <property type="term" value="C:plasma membrane"/>
    <property type="evidence" value="ECO:0007669"/>
    <property type="project" value="TreeGrafter"/>
</dbReference>
<feature type="region of interest" description="Disordered" evidence="1">
    <location>
        <begin position="1"/>
        <end position="36"/>
    </location>
</feature>
<keyword evidence="3" id="KW-1185">Reference proteome</keyword>
<reference evidence="2" key="1">
    <citation type="submission" date="2022-03" db="EMBL/GenBank/DDBJ databases">
        <title>Complete genome sequence of Caldinitratiruptor microaerophilus.</title>
        <authorList>
            <person name="Mukaiyama R."/>
            <person name="Nishiyama T."/>
            <person name="Ueda K."/>
        </authorList>
    </citation>
    <scope>NUCLEOTIDE SEQUENCE</scope>
    <source>
        <strain evidence="2">JCM 16183</strain>
    </source>
</reference>
<protein>
    <recommendedName>
        <fullName evidence="4">Flagellar biosynthesis protein</fullName>
    </recommendedName>
</protein>
<dbReference type="PANTHER" id="PTHR30531:SF12">
    <property type="entry name" value="FLAGELLAR BIOSYNTHETIC PROTEIN FLHB"/>
    <property type="match status" value="1"/>
</dbReference>
<evidence type="ECO:0000313" key="2">
    <source>
        <dbReference type="EMBL" id="BDG61636.1"/>
    </source>
</evidence>
<dbReference type="Pfam" id="PF01312">
    <property type="entry name" value="Bac_export_2"/>
    <property type="match status" value="1"/>
</dbReference>
<dbReference type="EMBL" id="AP025628">
    <property type="protein sequence ID" value="BDG61636.1"/>
    <property type="molecule type" value="Genomic_DNA"/>
</dbReference>
<sequence>MAAHQDADRERGSEERAGHGGMPPARRVREAAALRYDPGQEAPQVVAAGRGRVADRIVETAAEAGVPIRREPGLAAALVALGAGAIIPPALYEAVAEVLLWVARQDAERARRWLG</sequence>
<dbReference type="Proteomes" id="UP001163687">
    <property type="component" value="Chromosome"/>
</dbReference>
<evidence type="ECO:0008006" key="4">
    <source>
        <dbReference type="Google" id="ProtNLM"/>
    </source>
</evidence>